<evidence type="ECO:0000313" key="2">
    <source>
        <dbReference type="Proteomes" id="UP000323505"/>
    </source>
</evidence>
<accession>A0A5D3FWR7</accession>
<evidence type="ECO:0000313" key="1">
    <source>
        <dbReference type="EMBL" id="TYK52439.1"/>
    </source>
</evidence>
<dbReference type="AlphaFoldDB" id="A0A5D3FWR7"/>
<gene>
    <name evidence="1" type="ORF">FXF68_01250</name>
</gene>
<dbReference type="Proteomes" id="UP000323505">
    <property type="component" value="Unassembled WGS sequence"/>
</dbReference>
<proteinExistence type="predicted"/>
<protein>
    <submittedName>
        <fullName evidence="1">Uncharacterized protein</fullName>
    </submittedName>
</protein>
<reference evidence="1 2" key="1">
    <citation type="submission" date="2019-08" db="EMBL/GenBank/DDBJ databases">
        <title>Actinomadura sp. nov. CYP1-5 isolated from mountain soil.</title>
        <authorList>
            <person name="Songsumanus A."/>
            <person name="Kuncharoen N."/>
            <person name="Kudo T."/>
            <person name="Yuki M."/>
            <person name="Igarashi Y."/>
            <person name="Tanasupawat S."/>
        </authorList>
    </citation>
    <scope>NUCLEOTIDE SEQUENCE [LARGE SCALE GENOMIC DNA]</scope>
    <source>
        <strain evidence="1 2">CYP1-5</strain>
    </source>
</reference>
<comment type="caution">
    <text evidence="1">The sequence shown here is derived from an EMBL/GenBank/DDBJ whole genome shotgun (WGS) entry which is preliminary data.</text>
</comment>
<dbReference type="RefSeq" id="WP_148756962.1">
    <property type="nucleotide sequence ID" value="NZ_VSRQ01000001.1"/>
</dbReference>
<organism evidence="1 2">
    <name type="scientific">Actinomadura decatromicini</name>
    <dbReference type="NCBI Taxonomy" id="2604572"/>
    <lineage>
        <taxon>Bacteria</taxon>
        <taxon>Bacillati</taxon>
        <taxon>Actinomycetota</taxon>
        <taxon>Actinomycetes</taxon>
        <taxon>Streptosporangiales</taxon>
        <taxon>Thermomonosporaceae</taxon>
        <taxon>Actinomadura</taxon>
    </lineage>
</organism>
<keyword evidence="2" id="KW-1185">Reference proteome</keyword>
<sequence>MDELTLATAAASALIGAMATDAWVSTRSSVLNAWRRARPDQADAIAAELDRARDDLLAGAGSEDDLARAWRTRLLDLICADAEAGALLRAEFGTAPPITMTAKASGRARIYQAGRDLRLDIRR</sequence>
<name>A0A5D3FWR7_9ACTN</name>
<dbReference type="EMBL" id="VSRQ01000001">
    <property type="protein sequence ID" value="TYK52439.1"/>
    <property type="molecule type" value="Genomic_DNA"/>
</dbReference>